<evidence type="ECO:0000313" key="2">
    <source>
        <dbReference type="Proteomes" id="UP001196413"/>
    </source>
</evidence>
<dbReference type="Proteomes" id="UP001196413">
    <property type="component" value="Unassembled WGS sequence"/>
</dbReference>
<name>A0AAD5N8N5_PARTN</name>
<comment type="caution">
    <text evidence="1">The sequence shown here is derived from an EMBL/GenBank/DDBJ whole genome shotgun (WGS) entry which is preliminary data.</text>
</comment>
<gene>
    <name evidence="1" type="ORF">KIN20_024884</name>
</gene>
<keyword evidence="2" id="KW-1185">Reference proteome</keyword>
<dbReference type="AlphaFoldDB" id="A0AAD5N8N5"/>
<protein>
    <submittedName>
        <fullName evidence="1">Uncharacterized protein</fullName>
    </submittedName>
</protein>
<dbReference type="EMBL" id="JAHQIW010005046">
    <property type="protein sequence ID" value="KAJ1364732.1"/>
    <property type="molecule type" value="Genomic_DNA"/>
</dbReference>
<sequence>MLTRNHNYGRLISICHKELLSVKSYYVKKHVIERDRFIHPVFSSTISALCTNICTSPQTTNGHYTRIVVGLKNDLTPIFAELKFYNHVIKKREQKVGALLNIKFEELSVQKRPALSVSRKKNNTLEKKQEAINAVTALTHRTYLTRQSR</sequence>
<accession>A0AAD5N8N5</accession>
<proteinExistence type="predicted"/>
<evidence type="ECO:0000313" key="1">
    <source>
        <dbReference type="EMBL" id="KAJ1364732.1"/>
    </source>
</evidence>
<reference evidence="1" key="1">
    <citation type="submission" date="2021-06" db="EMBL/GenBank/DDBJ databases">
        <title>Parelaphostrongylus tenuis whole genome reference sequence.</title>
        <authorList>
            <person name="Garwood T.J."/>
            <person name="Larsen P.A."/>
            <person name="Fountain-Jones N.M."/>
            <person name="Garbe J.R."/>
            <person name="Macchietto M.G."/>
            <person name="Kania S.A."/>
            <person name="Gerhold R.W."/>
            <person name="Richards J.E."/>
            <person name="Wolf T.M."/>
        </authorList>
    </citation>
    <scope>NUCLEOTIDE SEQUENCE</scope>
    <source>
        <strain evidence="1">MNPRO001-30</strain>
        <tissue evidence="1">Meninges</tissue>
    </source>
</reference>
<organism evidence="1 2">
    <name type="scientific">Parelaphostrongylus tenuis</name>
    <name type="common">Meningeal worm</name>
    <dbReference type="NCBI Taxonomy" id="148309"/>
    <lineage>
        <taxon>Eukaryota</taxon>
        <taxon>Metazoa</taxon>
        <taxon>Ecdysozoa</taxon>
        <taxon>Nematoda</taxon>
        <taxon>Chromadorea</taxon>
        <taxon>Rhabditida</taxon>
        <taxon>Rhabditina</taxon>
        <taxon>Rhabditomorpha</taxon>
        <taxon>Strongyloidea</taxon>
        <taxon>Metastrongylidae</taxon>
        <taxon>Parelaphostrongylus</taxon>
    </lineage>
</organism>